<proteinExistence type="predicted"/>
<feature type="region of interest" description="Disordered" evidence="1">
    <location>
        <begin position="167"/>
        <end position="187"/>
    </location>
</feature>
<dbReference type="PATRIC" id="fig|993517.3.peg.5220"/>
<gene>
    <name evidence="3" type="ORF">RBSH_04806</name>
</gene>
<evidence type="ECO:0000256" key="2">
    <source>
        <dbReference type="SAM" id="Phobius"/>
    </source>
</evidence>
<evidence type="ECO:0000313" key="3">
    <source>
        <dbReference type="EMBL" id="EKJ99722.1"/>
    </source>
</evidence>
<keyword evidence="2" id="KW-0812">Transmembrane</keyword>
<feature type="transmembrane region" description="Helical" evidence="2">
    <location>
        <begin position="44"/>
        <end position="69"/>
    </location>
</feature>
<protein>
    <recommendedName>
        <fullName evidence="5">DoxX</fullName>
    </recommendedName>
</protein>
<dbReference type="AlphaFoldDB" id="K5DBC4"/>
<dbReference type="Proteomes" id="UP000007993">
    <property type="component" value="Unassembled WGS sequence"/>
</dbReference>
<sequence>MQVTVCLQLDRDERRADASFFQLRRLIQVIQPETRRVRLPRLALVVRLLFALFLFGSGIMTMSLAMRGFPTDKTPDEVGRFMIALEQTGYLIFWVGFFKTVTGALMFVPRTAPLAVLMSLPYAFNILLYVTFFAHQFLVVGIPDFAACALLIYCYFDWYRPLFAGPSSDASSAGVVDEATSPATRDS</sequence>
<reference evidence="3 4" key="1">
    <citation type="journal article" date="2013" name="Mar. Genomics">
        <title>Expression of sulfatases in Rhodopirellula baltica and the diversity of sulfatases in the genus Rhodopirellula.</title>
        <authorList>
            <person name="Wegner C.E."/>
            <person name="Richter-Heitmann T."/>
            <person name="Klindworth A."/>
            <person name="Klockow C."/>
            <person name="Richter M."/>
            <person name="Achstetter T."/>
            <person name="Glockner F.O."/>
            <person name="Harder J."/>
        </authorList>
    </citation>
    <scope>NUCLEOTIDE SEQUENCE [LARGE SCALE GENOMIC DNA]</scope>
    <source>
        <strain evidence="3 4">SH28</strain>
    </source>
</reference>
<organism evidence="3 4">
    <name type="scientific">Rhodopirellula baltica SH28</name>
    <dbReference type="NCBI Taxonomy" id="993517"/>
    <lineage>
        <taxon>Bacteria</taxon>
        <taxon>Pseudomonadati</taxon>
        <taxon>Planctomycetota</taxon>
        <taxon>Planctomycetia</taxon>
        <taxon>Pirellulales</taxon>
        <taxon>Pirellulaceae</taxon>
        <taxon>Rhodopirellula</taxon>
    </lineage>
</organism>
<dbReference type="RefSeq" id="WP_007334266.1">
    <property type="nucleotide sequence ID" value="NZ_AMCW01000137.1"/>
</dbReference>
<accession>K5DBC4</accession>
<feature type="transmembrane region" description="Helical" evidence="2">
    <location>
        <begin position="138"/>
        <end position="156"/>
    </location>
</feature>
<evidence type="ECO:0000256" key="1">
    <source>
        <dbReference type="SAM" id="MobiDB-lite"/>
    </source>
</evidence>
<keyword evidence="2" id="KW-0472">Membrane</keyword>
<comment type="caution">
    <text evidence="3">The sequence shown here is derived from an EMBL/GenBank/DDBJ whole genome shotgun (WGS) entry which is preliminary data.</text>
</comment>
<dbReference type="EMBL" id="AMCW01000137">
    <property type="protein sequence ID" value="EKJ99722.1"/>
    <property type="molecule type" value="Genomic_DNA"/>
</dbReference>
<keyword evidence="2" id="KW-1133">Transmembrane helix</keyword>
<name>K5DBC4_RHOBT</name>
<evidence type="ECO:0008006" key="5">
    <source>
        <dbReference type="Google" id="ProtNLM"/>
    </source>
</evidence>
<evidence type="ECO:0000313" key="4">
    <source>
        <dbReference type="Proteomes" id="UP000007993"/>
    </source>
</evidence>
<feature type="transmembrane region" description="Helical" evidence="2">
    <location>
        <begin position="114"/>
        <end position="132"/>
    </location>
</feature>